<dbReference type="Gene3D" id="1.25.50.10">
    <property type="entry name" value="Peptidase M1, alanyl aminopeptidase, C-terminal domain"/>
    <property type="match status" value="1"/>
</dbReference>
<dbReference type="InterPro" id="IPR001930">
    <property type="entry name" value="Peptidase_M1"/>
</dbReference>
<evidence type="ECO:0000259" key="14">
    <source>
        <dbReference type="Pfam" id="PF11940"/>
    </source>
</evidence>
<feature type="domain" description="Aminopeptidase N-like N-terminal" evidence="16">
    <location>
        <begin position="17"/>
        <end position="189"/>
    </location>
</feature>
<gene>
    <name evidence="17" type="primary">pepN</name>
    <name evidence="17" type="ORF">ACFODZ_02835</name>
</gene>
<keyword evidence="10" id="KW-0862">Zinc</keyword>
<feature type="domain" description="Peptidase M1 membrane alanine aminopeptidase" evidence="13">
    <location>
        <begin position="228"/>
        <end position="439"/>
    </location>
</feature>
<keyword evidence="6 17" id="KW-0031">Aminopeptidase</keyword>
<dbReference type="NCBIfam" id="TIGR02414">
    <property type="entry name" value="pepN_proteo"/>
    <property type="match status" value="1"/>
</dbReference>
<dbReference type="InterPro" id="IPR037144">
    <property type="entry name" value="Peptidase_M1_pepN_C_sf"/>
</dbReference>
<evidence type="ECO:0000256" key="12">
    <source>
        <dbReference type="NCBIfam" id="TIGR02414"/>
    </source>
</evidence>
<evidence type="ECO:0000256" key="4">
    <source>
        <dbReference type="ARBA" id="ARBA00012564"/>
    </source>
</evidence>
<evidence type="ECO:0000256" key="6">
    <source>
        <dbReference type="ARBA" id="ARBA00022438"/>
    </source>
</evidence>
<evidence type="ECO:0000256" key="8">
    <source>
        <dbReference type="ARBA" id="ARBA00022723"/>
    </source>
</evidence>
<evidence type="ECO:0000259" key="16">
    <source>
        <dbReference type="Pfam" id="PF17900"/>
    </source>
</evidence>
<evidence type="ECO:0000256" key="5">
    <source>
        <dbReference type="ARBA" id="ARBA00015611"/>
    </source>
</evidence>
<reference evidence="18" key="1">
    <citation type="journal article" date="2019" name="Int. J. Syst. Evol. Microbiol.">
        <title>The Global Catalogue of Microorganisms (GCM) 10K type strain sequencing project: providing services to taxonomists for standard genome sequencing and annotation.</title>
        <authorList>
            <consortium name="The Broad Institute Genomics Platform"/>
            <consortium name="The Broad Institute Genome Sequencing Center for Infectious Disease"/>
            <person name="Wu L."/>
            <person name="Ma J."/>
        </authorList>
    </citation>
    <scope>NUCLEOTIDE SEQUENCE [LARGE SCALE GENOMIC DNA]</scope>
    <source>
        <strain evidence="18">KCTC 42953</strain>
    </source>
</reference>
<dbReference type="Pfam" id="PF11940">
    <property type="entry name" value="DUF3458"/>
    <property type="match status" value="1"/>
</dbReference>
<organism evidence="17 18">
    <name type="scientific">Marinicella sediminis</name>
    <dbReference type="NCBI Taxonomy" id="1792834"/>
    <lineage>
        <taxon>Bacteria</taxon>
        <taxon>Pseudomonadati</taxon>
        <taxon>Pseudomonadota</taxon>
        <taxon>Gammaproteobacteria</taxon>
        <taxon>Lysobacterales</taxon>
        <taxon>Marinicellaceae</taxon>
        <taxon>Marinicella</taxon>
    </lineage>
</organism>
<dbReference type="GO" id="GO:0016285">
    <property type="term" value="F:alanyl aminopeptidase activity"/>
    <property type="evidence" value="ECO:0007669"/>
    <property type="project" value="UniProtKB-EC"/>
</dbReference>
<dbReference type="PRINTS" id="PR00756">
    <property type="entry name" value="ALADIPTASE"/>
</dbReference>
<comment type="caution">
    <text evidence="17">The sequence shown here is derived from an EMBL/GenBank/DDBJ whole genome shotgun (WGS) entry which is preliminary data.</text>
</comment>
<comment type="cofactor">
    <cofactor evidence="2">
        <name>Zn(2+)</name>
        <dbReference type="ChEBI" id="CHEBI:29105"/>
    </cofactor>
</comment>
<dbReference type="InterPro" id="IPR045357">
    <property type="entry name" value="Aminopeptidase_N-like_N"/>
</dbReference>
<feature type="domain" description="Peptidase M1 alanyl aminopeptidase C-terminal" evidence="15">
    <location>
        <begin position="552"/>
        <end position="874"/>
    </location>
</feature>
<dbReference type="Gene3D" id="2.60.40.1840">
    <property type="match status" value="1"/>
</dbReference>
<comment type="similarity">
    <text evidence="3">Belongs to the peptidase M1 family.</text>
</comment>
<evidence type="ECO:0000256" key="2">
    <source>
        <dbReference type="ARBA" id="ARBA00001947"/>
    </source>
</evidence>
<evidence type="ECO:0000313" key="17">
    <source>
        <dbReference type="EMBL" id="MFC3193170.1"/>
    </source>
</evidence>
<dbReference type="Gene3D" id="1.10.390.10">
    <property type="entry name" value="Neutral Protease Domain 2"/>
    <property type="match status" value="1"/>
</dbReference>
<dbReference type="PANTHER" id="PTHR46322:SF1">
    <property type="entry name" value="PUROMYCIN-SENSITIVE AMINOPEPTIDASE"/>
    <property type="match status" value="1"/>
</dbReference>
<keyword evidence="18" id="KW-1185">Reference proteome</keyword>
<dbReference type="InterPro" id="IPR038438">
    <property type="entry name" value="PepN_Ig-like_sf"/>
</dbReference>
<sequence>MNPSKQVIYRKDYQPPHYWVRSVDLAFLVNQQDTIVKARMVFEQNHEASGNDLFLNGVDLDLIHLAIDGTELPEKAYEKTNQGILLTDLPADFTLTTEVRIFPASNTALEGLYQSGAFFLTQCEAEGFRKITYYPDRPDVLAPFTVTIIADKEKYPVLLSNGNQISSGDLADGRHYTKWLDPHPKPSYLFALVAGTLAHIEQSFTTSEGREVALRIFTEKNNIDACDFAMQSLINSMRWDEERFGLAYDLDEYNIVATDDFNMGAMENKGLNIFNTKYVLAKQDTATDQDFINVEAVIGHEYFHNWTGNRVTCRDWFQLSLKEGLTVFRDQEFTADLQSRAVKRIEDVRYLRAAQFAEDASPMSHSVRPDSYMEINNFYTLTVYEKGAEVVRLYHTLLGEEGFQKGMQLYFKRHDGSAASCNDFRRAMADANDVDLQQFELWYSQNGTPQVYVNEIYDAKAKTHSIEFRQLAPPNHQGDGPWQAMHIPVKLALYDPSGQPLSLNEQGDEQLIYELREAQQILVIRGVEQEPVSSLLQSFSAPVMLFRQITPQQLAFLMKHDRDEFNRWDAAHQMQAQIIMARYKAMLQEKSYSCPDYFLESFRHLLLDQHSDPALIAEALTLPSLKSMTNQLKDVNILLLHEAKEWLVKHIVQSLEVELLSVYNQNFSTEPYAVNSTQVAKRSLKNRCLWYLMQGGKKDMARLAMEQYHQANNYTDRMTALTLITHQQVPGFEDLLGEYFTEWQNNALVINKWLSVQATIPSEDTLHRVKQLMELPVFSLKNPNAVRSLIGAFCGANVTRFHASDGSGYQFLADQVIALDQLNPQIAARLVSLFNDFKQFHSETQEAMREAMQRIHSVQGLSANVFEIVNKALNQA</sequence>
<dbReference type="InterPro" id="IPR042097">
    <property type="entry name" value="Aminopeptidase_N-like_N_sf"/>
</dbReference>
<dbReference type="InterPro" id="IPR035414">
    <property type="entry name" value="Peptidase_M1_pepN_Ig-like"/>
</dbReference>
<proteinExistence type="inferred from homology"/>
<accession>A0ABV7J518</accession>
<evidence type="ECO:0000256" key="1">
    <source>
        <dbReference type="ARBA" id="ARBA00000098"/>
    </source>
</evidence>
<comment type="catalytic activity">
    <reaction evidence="1">
        <text>Release of an N-terminal amino acid, Xaa-|-Yaa- from a peptide, amide or arylamide. Xaa is preferably Ala, but may be most amino acids including Pro (slow action). When a terminal hydrophobic residue is followed by a prolyl residue, the two may be released as an intact Xaa-Pro dipeptide.</text>
        <dbReference type="EC" id="3.4.11.2"/>
    </reaction>
</comment>
<dbReference type="CDD" id="cd09600">
    <property type="entry name" value="M1_APN"/>
    <property type="match status" value="1"/>
</dbReference>
<feature type="domain" description="Peptidase M1 alanyl aminopeptidase Ig-like fold" evidence="14">
    <location>
        <begin position="447"/>
        <end position="545"/>
    </location>
</feature>
<keyword evidence="7" id="KW-0645">Protease</keyword>
<dbReference type="SUPFAM" id="SSF55486">
    <property type="entry name" value="Metalloproteases ('zincins'), catalytic domain"/>
    <property type="match status" value="1"/>
</dbReference>
<dbReference type="Pfam" id="PF17900">
    <property type="entry name" value="Peptidase_M1_N"/>
    <property type="match status" value="1"/>
</dbReference>
<dbReference type="Gene3D" id="3.30.2010.30">
    <property type="match status" value="1"/>
</dbReference>
<dbReference type="InterPro" id="IPR027268">
    <property type="entry name" value="Peptidase_M4/M1_CTD_sf"/>
</dbReference>
<evidence type="ECO:0000259" key="13">
    <source>
        <dbReference type="Pfam" id="PF01433"/>
    </source>
</evidence>
<keyword evidence="9 17" id="KW-0378">Hydrolase</keyword>
<dbReference type="PANTHER" id="PTHR46322">
    <property type="entry name" value="PUROMYCIN-SENSITIVE AMINOPEPTIDASE"/>
    <property type="match status" value="1"/>
</dbReference>
<dbReference type="InterPro" id="IPR012779">
    <property type="entry name" value="Peptidase_M1_pepN"/>
</dbReference>
<dbReference type="InterPro" id="IPR024601">
    <property type="entry name" value="Peptidase_M1_pepN_C"/>
</dbReference>
<evidence type="ECO:0000259" key="15">
    <source>
        <dbReference type="Pfam" id="PF17432"/>
    </source>
</evidence>
<evidence type="ECO:0000256" key="3">
    <source>
        <dbReference type="ARBA" id="ARBA00010136"/>
    </source>
</evidence>
<evidence type="ECO:0000256" key="7">
    <source>
        <dbReference type="ARBA" id="ARBA00022670"/>
    </source>
</evidence>
<name>A0ABV7J518_9GAMM</name>
<dbReference type="Gene3D" id="2.60.40.1730">
    <property type="entry name" value="tricorn interacting facor f3 domain"/>
    <property type="match status" value="1"/>
</dbReference>
<dbReference type="InterPro" id="IPR014782">
    <property type="entry name" value="Peptidase_M1_dom"/>
</dbReference>
<evidence type="ECO:0000256" key="9">
    <source>
        <dbReference type="ARBA" id="ARBA00022801"/>
    </source>
</evidence>
<dbReference type="SUPFAM" id="SSF63737">
    <property type="entry name" value="Leukotriene A4 hydrolase N-terminal domain"/>
    <property type="match status" value="1"/>
</dbReference>
<evidence type="ECO:0000256" key="11">
    <source>
        <dbReference type="ARBA" id="ARBA00023049"/>
    </source>
</evidence>
<protein>
    <recommendedName>
        <fullName evidence="5 12">Aminopeptidase N</fullName>
        <ecNumber evidence="4 12">3.4.11.2</ecNumber>
    </recommendedName>
</protein>
<dbReference type="RefSeq" id="WP_077409818.1">
    <property type="nucleotide sequence ID" value="NZ_JBHRTS010000001.1"/>
</dbReference>
<dbReference type="EC" id="3.4.11.2" evidence="4 12"/>
<dbReference type="Pfam" id="PF01433">
    <property type="entry name" value="Peptidase_M1"/>
    <property type="match status" value="1"/>
</dbReference>
<keyword evidence="11" id="KW-0482">Metalloprotease</keyword>
<evidence type="ECO:0000256" key="10">
    <source>
        <dbReference type="ARBA" id="ARBA00022833"/>
    </source>
</evidence>
<dbReference type="EMBL" id="JBHRTS010000001">
    <property type="protein sequence ID" value="MFC3193170.1"/>
    <property type="molecule type" value="Genomic_DNA"/>
</dbReference>
<dbReference type="Proteomes" id="UP001595533">
    <property type="component" value="Unassembled WGS sequence"/>
</dbReference>
<keyword evidence="8" id="KW-0479">Metal-binding</keyword>
<evidence type="ECO:0000313" key="18">
    <source>
        <dbReference type="Proteomes" id="UP001595533"/>
    </source>
</evidence>
<dbReference type="Pfam" id="PF17432">
    <property type="entry name" value="DUF3458_C"/>
    <property type="match status" value="1"/>
</dbReference>